<evidence type="ECO:0000256" key="1">
    <source>
        <dbReference type="SAM" id="MobiDB-lite"/>
    </source>
</evidence>
<gene>
    <name evidence="2" type="ORF">SPARVUS_LOCUS1821269</name>
</gene>
<dbReference type="EMBL" id="CATNWA010001700">
    <property type="protein sequence ID" value="CAI9540928.1"/>
    <property type="molecule type" value="Genomic_DNA"/>
</dbReference>
<feature type="compositionally biased region" description="Basic and acidic residues" evidence="1">
    <location>
        <begin position="1"/>
        <end position="14"/>
    </location>
</feature>
<accession>A0ABN9AZN5</accession>
<evidence type="ECO:0000313" key="2">
    <source>
        <dbReference type="EMBL" id="CAI9540928.1"/>
    </source>
</evidence>
<proteinExistence type="predicted"/>
<protein>
    <submittedName>
        <fullName evidence="2">Uncharacterized protein</fullName>
    </submittedName>
</protein>
<reference evidence="2" key="1">
    <citation type="submission" date="2023-05" db="EMBL/GenBank/DDBJ databases">
        <authorList>
            <person name="Stuckert A."/>
        </authorList>
    </citation>
    <scope>NUCLEOTIDE SEQUENCE</scope>
</reference>
<dbReference type="Proteomes" id="UP001162483">
    <property type="component" value="Unassembled WGS sequence"/>
</dbReference>
<sequence length="45" mass="4915">MVGATRDEQEKSAGIDRQGQQRTKKDADREGPGQTQHQGRVAVGH</sequence>
<comment type="caution">
    <text evidence="2">The sequence shown here is derived from an EMBL/GenBank/DDBJ whole genome shotgun (WGS) entry which is preliminary data.</text>
</comment>
<organism evidence="2 3">
    <name type="scientific">Staurois parvus</name>
    <dbReference type="NCBI Taxonomy" id="386267"/>
    <lineage>
        <taxon>Eukaryota</taxon>
        <taxon>Metazoa</taxon>
        <taxon>Chordata</taxon>
        <taxon>Craniata</taxon>
        <taxon>Vertebrata</taxon>
        <taxon>Euteleostomi</taxon>
        <taxon>Amphibia</taxon>
        <taxon>Batrachia</taxon>
        <taxon>Anura</taxon>
        <taxon>Neobatrachia</taxon>
        <taxon>Ranoidea</taxon>
        <taxon>Ranidae</taxon>
        <taxon>Staurois</taxon>
    </lineage>
</organism>
<feature type="region of interest" description="Disordered" evidence="1">
    <location>
        <begin position="1"/>
        <end position="45"/>
    </location>
</feature>
<feature type="non-terminal residue" evidence="2">
    <location>
        <position position="45"/>
    </location>
</feature>
<evidence type="ECO:0000313" key="3">
    <source>
        <dbReference type="Proteomes" id="UP001162483"/>
    </source>
</evidence>
<keyword evidence="3" id="KW-1185">Reference proteome</keyword>
<name>A0ABN9AZN5_9NEOB</name>